<dbReference type="RefSeq" id="WP_124974846.1">
    <property type="nucleotide sequence ID" value="NZ_BDQK01000013.1"/>
</dbReference>
<accession>A0A401II08</accession>
<name>A0A401II08_APHSA</name>
<keyword evidence="2" id="KW-1185">Reference proteome</keyword>
<evidence type="ECO:0000313" key="1">
    <source>
        <dbReference type="EMBL" id="GBF80942.1"/>
    </source>
</evidence>
<comment type="caution">
    <text evidence="1">The sequence shown here is derived from an EMBL/GenBank/DDBJ whole genome shotgun (WGS) entry which is preliminary data.</text>
</comment>
<dbReference type="Gene3D" id="3.60.15.10">
    <property type="entry name" value="Ribonuclease Z/Hydroxyacylglutathione hydrolase-like"/>
    <property type="match status" value="1"/>
</dbReference>
<proteinExistence type="predicted"/>
<sequence>MQLTWLDSNSWLIEIARKRILIDPWLVGSLVFGNLDWLFKGIKSITYTIDQPIDLIILSQGLEDHTHIPTLTELDHNIPVVASPNAAKIVKELGYKQVTELAHGQSYTLDNSITIKAVPGSPLGPQLTENGYIITDLIEQQKIYYEPHGYHSSTLTEEGKINVVITPIVGLSILHLVPILKGEKTTLELCQTLKPQVILPTAGSGKVDYEGFLSSVIREEGTIAGFRQMLAKYNLVTSVLTPQPGQTVQVTLASV</sequence>
<dbReference type="SUPFAM" id="SSF56281">
    <property type="entry name" value="Metallo-hydrolase/oxidoreductase"/>
    <property type="match status" value="1"/>
</dbReference>
<evidence type="ECO:0000313" key="2">
    <source>
        <dbReference type="Proteomes" id="UP000287247"/>
    </source>
</evidence>
<protein>
    <submittedName>
        <fullName evidence="1">Beta-lactamase</fullName>
    </submittedName>
</protein>
<gene>
    <name evidence="1" type="ORF">AsFPU1_2351</name>
</gene>
<dbReference type="Pfam" id="PF13483">
    <property type="entry name" value="Lactamase_B_3"/>
    <property type="match status" value="1"/>
</dbReference>
<dbReference type="InterPro" id="IPR036866">
    <property type="entry name" value="RibonucZ/Hydroxyglut_hydro"/>
</dbReference>
<organism evidence="1 2">
    <name type="scientific">Aphanothece sacrum FPU1</name>
    <dbReference type="NCBI Taxonomy" id="1920663"/>
    <lineage>
        <taxon>Bacteria</taxon>
        <taxon>Bacillati</taxon>
        <taxon>Cyanobacteriota</taxon>
        <taxon>Cyanophyceae</taxon>
        <taxon>Oscillatoriophycideae</taxon>
        <taxon>Chroococcales</taxon>
        <taxon>Aphanothecaceae</taxon>
        <taxon>Aphanothece</taxon>
    </lineage>
</organism>
<reference evidence="2" key="1">
    <citation type="submission" date="2017-05" db="EMBL/GenBank/DDBJ databases">
        <title>Physiological properties and genetic analysis related to exopolysaccharide production of fresh-water unicellular cyanobacterium Aphanothece sacrum, Suizenji Nori, that has been cultured as a food source in Japan.</title>
        <authorList>
            <person name="Kanesaki Y."/>
            <person name="Yoshikawa S."/>
            <person name="Ohki K."/>
        </authorList>
    </citation>
    <scope>NUCLEOTIDE SEQUENCE [LARGE SCALE GENOMIC DNA]</scope>
    <source>
        <strain evidence="2">FPU1</strain>
    </source>
</reference>
<dbReference type="OrthoDB" id="507726at2"/>
<dbReference type="Proteomes" id="UP000287247">
    <property type="component" value="Unassembled WGS sequence"/>
</dbReference>
<dbReference type="PANTHER" id="PTHR36142">
    <property type="entry name" value="METALLO-HYDROLASE/OXIDOREDUCTASE SUPERFAMILY PROTEIN"/>
    <property type="match status" value="1"/>
</dbReference>
<dbReference type="PANTHER" id="PTHR36142:SF2">
    <property type="entry name" value="METALLO-HYDROLASE_OXIDOREDUCTASE SUPERFAMILY PROTEIN"/>
    <property type="match status" value="1"/>
</dbReference>
<dbReference type="EMBL" id="BDQK01000013">
    <property type="protein sequence ID" value="GBF80942.1"/>
    <property type="molecule type" value="Genomic_DNA"/>
</dbReference>
<dbReference type="AlphaFoldDB" id="A0A401II08"/>